<dbReference type="AlphaFoldDB" id="A0A644UHR9"/>
<dbReference type="GO" id="GO:0005829">
    <property type="term" value="C:cytosol"/>
    <property type="evidence" value="ECO:0007669"/>
    <property type="project" value="TreeGrafter"/>
</dbReference>
<dbReference type="Pfam" id="PF00383">
    <property type="entry name" value="dCMP_cyt_deam_1"/>
    <property type="match status" value="1"/>
</dbReference>
<protein>
    <recommendedName>
        <fullName evidence="4">cytidine deaminase</fullName>
        <ecNumber evidence="4">3.5.4.5</ecNumber>
    </recommendedName>
    <alternativeName>
        <fullName evidence="8">Cytidine aminohydrolase</fullName>
    </alternativeName>
</protein>
<evidence type="ECO:0000313" key="11">
    <source>
        <dbReference type="EMBL" id="MPL78420.1"/>
    </source>
</evidence>
<dbReference type="FunFam" id="3.40.140.10:FF:000008">
    <property type="entry name" value="Cytidine deaminase"/>
    <property type="match status" value="1"/>
</dbReference>
<evidence type="ECO:0000259" key="10">
    <source>
        <dbReference type="PROSITE" id="PS51747"/>
    </source>
</evidence>
<comment type="catalytic activity">
    <reaction evidence="9">
        <text>cytidine + H2O + H(+) = uridine + NH4(+)</text>
        <dbReference type="Rhea" id="RHEA:16069"/>
        <dbReference type="ChEBI" id="CHEBI:15377"/>
        <dbReference type="ChEBI" id="CHEBI:15378"/>
        <dbReference type="ChEBI" id="CHEBI:16704"/>
        <dbReference type="ChEBI" id="CHEBI:17562"/>
        <dbReference type="ChEBI" id="CHEBI:28938"/>
        <dbReference type="EC" id="3.5.4.5"/>
    </reaction>
</comment>
<organism evidence="11">
    <name type="scientific">bioreactor metagenome</name>
    <dbReference type="NCBI Taxonomy" id="1076179"/>
    <lineage>
        <taxon>unclassified sequences</taxon>
        <taxon>metagenomes</taxon>
        <taxon>ecological metagenomes</taxon>
    </lineage>
</organism>
<evidence type="ECO:0000256" key="1">
    <source>
        <dbReference type="ARBA" id="ARBA00001947"/>
    </source>
</evidence>
<dbReference type="NCBIfam" id="TIGR01354">
    <property type="entry name" value="cyt_deam_tetra"/>
    <property type="match status" value="1"/>
</dbReference>
<dbReference type="GO" id="GO:0008270">
    <property type="term" value="F:zinc ion binding"/>
    <property type="evidence" value="ECO:0007669"/>
    <property type="project" value="InterPro"/>
</dbReference>
<evidence type="ECO:0000256" key="9">
    <source>
        <dbReference type="ARBA" id="ARBA00049558"/>
    </source>
</evidence>
<evidence type="ECO:0000256" key="3">
    <source>
        <dbReference type="ARBA" id="ARBA00006576"/>
    </source>
</evidence>
<dbReference type="CDD" id="cd01283">
    <property type="entry name" value="cytidine_deaminase"/>
    <property type="match status" value="1"/>
</dbReference>
<sequence length="129" mass="13989">MDQELFAAAMSARQNAYAPYSKFAVGAAVRAMDGTVFTGCNIENASYGLSICAERVAIFNAISKGYFELEALCVVADTAEPVAPCGACRQVMLEFHIKEVWLMNCAGAYRKMKMSELLPVSFGPEALEK</sequence>
<keyword evidence="7" id="KW-0862">Zinc</keyword>
<evidence type="ECO:0000256" key="2">
    <source>
        <dbReference type="ARBA" id="ARBA00003949"/>
    </source>
</evidence>
<gene>
    <name evidence="11" type="primary">cdd_5</name>
    <name evidence="11" type="ORF">SDC9_24285</name>
</gene>
<name>A0A644UHR9_9ZZZZ</name>
<comment type="cofactor">
    <cofactor evidence="1">
        <name>Zn(2+)</name>
        <dbReference type="ChEBI" id="CHEBI:29105"/>
    </cofactor>
</comment>
<dbReference type="PROSITE" id="PS51747">
    <property type="entry name" value="CYT_DCMP_DEAMINASES_2"/>
    <property type="match status" value="1"/>
</dbReference>
<dbReference type="GO" id="GO:0004126">
    <property type="term" value="F:cytidine deaminase activity"/>
    <property type="evidence" value="ECO:0007669"/>
    <property type="project" value="UniProtKB-EC"/>
</dbReference>
<dbReference type="EC" id="3.5.4.5" evidence="4"/>
<keyword evidence="6 11" id="KW-0378">Hydrolase</keyword>
<feature type="domain" description="CMP/dCMP-type deaminase" evidence="10">
    <location>
        <begin position="1"/>
        <end position="125"/>
    </location>
</feature>
<dbReference type="GO" id="GO:0072527">
    <property type="term" value="P:pyrimidine-containing compound metabolic process"/>
    <property type="evidence" value="ECO:0007669"/>
    <property type="project" value="UniProtKB-ARBA"/>
</dbReference>
<dbReference type="InterPro" id="IPR006262">
    <property type="entry name" value="Cyt_deam_tetra"/>
</dbReference>
<proteinExistence type="inferred from homology"/>
<dbReference type="GO" id="GO:0042802">
    <property type="term" value="F:identical protein binding"/>
    <property type="evidence" value="ECO:0007669"/>
    <property type="project" value="UniProtKB-ARBA"/>
</dbReference>
<dbReference type="SUPFAM" id="SSF53927">
    <property type="entry name" value="Cytidine deaminase-like"/>
    <property type="match status" value="1"/>
</dbReference>
<evidence type="ECO:0000256" key="5">
    <source>
        <dbReference type="ARBA" id="ARBA00022723"/>
    </source>
</evidence>
<comment type="function">
    <text evidence="2">This enzyme scavenges exogenous and endogenous cytidine and 2'-deoxycytidine for UMP synthesis.</text>
</comment>
<keyword evidence="5" id="KW-0479">Metal-binding</keyword>
<comment type="caution">
    <text evidence="11">The sequence shown here is derived from an EMBL/GenBank/DDBJ whole genome shotgun (WGS) entry which is preliminary data.</text>
</comment>
<dbReference type="PANTHER" id="PTHR11644">
    <property type="entry name" value="CYTIDINE DEAMINASE"/>
    <property type="match status" value="1"/>
</dbReference>
<evidence type="ECO:0000256" key="8">
    <source>
        <dbReference type="ARBA" id="ARBA00032005"/>
    </source>
</evidence>
<reference evidence="11" key="1">
    <citation type="submission" date="2019-08" db="EMBL/GenBank/DDBJ databases">
        <authorList>
            <person name="Kucharzyk K."/>
            <person name="Murdoch R.W."/>
            <person name="Higgins S."/>
            <person name="Loffler F."/>
        </authorList>
    </citation>
    <scope>NUCLEOTIDE SEQUENCE</scope>
</reference>
<dbReference type="PANTHER" id="PTHR11644:SF2">
    <property type="entry name" value="CYTIDINE DEAMINASE"/>
    <property type="match status" value="1"/>
</dbReference>
<dbReference type="InterPro" id="IPR050202">
    <property type="entry name" value="Cyt/Deoxycyt_deaminase"/>
</dbReference>
<accession>A0A644UHR9</accession>
<dbReference type="EMBL" id="VSSQ01000116">
    <property type="protein sequence ID" value="MPL78420.1"/>
    <property type="molecule type" value="Genomic_DNA"/>
</dbReference>
<evidence type="ECO:0000256" key="6">
    <source>
        <dbReference type="ARBA" id="ARBA00022801"/>
    </source>
</evidence>
<dbReference type="InterPro" id="IPR002125">
    <property type="entry name" value="CMP_dCMP_dom"/>
</dbReference>
<comment type="similarity">
    <text evidence="3">Belongs to the cytidine and deoxycytidylate deaminase family.</text>
</comment>
<dbReference type="Gene3D" id="3.40.140.10">
    <property type="entry name" value="Cytidine Deaminase, domain 2"/>
    <property type="match status" value="1"/>
</dbReference>
<dbReference type="PROSITE" id="PS00903">
    <property type="entry name" value="CYT_DCMP_DEAMINASES_1"/>
    <property type="match status" value="1"/>
</dbReference>
<dbReference type="InterPro" id="IPR016193">
    <property type="entry name" value="Cytidine_deaminase-like"/>
</dbReference>
<dbReference type="GO" id="GO:0055086">
    <property type="term" value="P:nucleobase-containing small molecule metabolic process"/>
    <property type="evidence" value="ECO:0007669"/>
    <property type="project" value="UniProtKB-ARBA"/>
</dbReference>
<dbReference type="NCBIfam" id="NF004064">
    <property type="entry name" value="PRK05578.1"/>
    <property type="match status" value="1"/>
</dbReference>
<evidence type="ECO:0000256" key="4">
    <source>
        <dbReference type="ARBA" id="ARBA00012783"/>
    </source>
</evidence>
<evidence type="ECO:0000256" key="7">
    <source>
        <dbReference type="ARBA" id="ARBA00022833"/>
    </source>
</evidence>
<dbReference type="InterPro" id="IPR016192">
    <property type="entry name" value="APOBEC/CMP_deaminase_Zn-bd"/>
</dbReference>